<dbReference type="AlphaFoldDB" id="A0A2I0W3L7"/>
<evidence type="ECO:0000313" key="3">
    <source>
        <dbReference type="EMBL" id="PKU70261.1"/>
    </source>
</evidence>
<gene>
    <name evidence="3" type="ORF">MA16_Dca019239</name>
</gene>
<dbReference type="EMBL" id="KZ502940">
    <property type="protein sequence ID" value="PKU70261.1"/>
    <property type="molecule type" value="Genomic_DNA"/>
</dbReference>
<organism evidence="3 4">
    <name type="scientific">Dendrobium catenatum</name>
    <dbReference type="NCBI Taxonomy" id="906689"/>
    <lineage>
        <taxon>Eukaryota</taxon>
        <taxon>Viridiplantae</taxon>
        <taxon>Streptophyta</taxon>
        <taxon>Embryophyta</taxon>
        <taxon>Tracheophyta</taxon>
        <taxon>Spermatophyta</taxon>
        <taxon>Magnoliopsida</taxon>
        <taxon>Liliopsida</taxon>
        <taxon>Asparagales</taxon>
        <taxon>Orchidaceae</taxon>
        <taxon>Epidendroideae</taxon>
        <taxon>Malaxideae</taxon>
        <taxon>Dendrobiinae</taxon>
        <taxon>Dendrobium</taxon>
    </lineage>
</organism>
<evidence type="ECO:0000259" key="2">
    <source>
        <dbReference type="Pfam" id="PF03732"/>
    </source>
</evidence>
<dbReference type="PANTHER" id="PTHR35046:SF21">
    <property type="entry name" value="RETROTRANSPOSON GAG DOMAIN-CONTAINING PROTEIN-RELATED"/>
    <property type="match status" value="1"/>
</dbReference>
<evidence type="ECO:0000256" key="1">
    <source>
        <dbReference type="SAM" id="Coils"/>
    </source>
</evidence>
<reference evidence="3 4" key="1">
    <citation type="journal article" date="2016" name="Sci. Rep.">
        <title>The Dendrobium catenatum Lindl. genome sequence provides insights into polysaccharide synthase, floral development and adaptive evolution.</title>
        <authorList>
            <person name="Zhang G.Q."/>
            <person name="Xu Q."/>
            <person name="Bian C."/>
            <person name="Tsai W.C."/>
            <person name="Yeh C.M."/>
            <person name="Liu K.W."/>
            <person name="Yoshida K."/>
            <person name="Zhang L.S."/>
            <person name="Chang S.B."/>
            <person name="Chen F."/>
            <person name="Shi Y."/>
            <person name="Su Y.Y."/>
            <person name="Zhang Y.Q."/>
            <person name="Chen L.J."/>
            <person name="Yin Y."/>
            <person name="Lin M."/>
            <person name="Huang H."/>
            <person name="Deng H."/>
            <person name="Wang Z.W."/>
            <person name="Zhu S.L."/>
            <person name="Zhao X."/>
            <person name="Deng C."/>
            <person name="Niu S.C."/>
            <person name="Huang J."/>
            <person name="Wang M."/>
            <person name="Liu G.H."/>
            <person name="Yang H.J."/>
            <person name="Xiao X.J."/>
            <person name="Hsiao Y.Y."/>
            <person name="Wu W.L."/>
            <person name="Chen Y.Y."/>
            <person name="Mitsuda N."/>
            <person name="Ohme-Takagi M."/>
            <person name="Luo Y.B."/>
            <person name="Van de Peer Y."/>
            <person name="Liu Z.J."/>
        </authorList>
    </citation>
    <scope>NUCLEOTIDE SEQUENCE [LARGE SCALE GENOMIC DNA]</scope>
    <source>
        <tissue evidence="3">The whole plant</tissue>
    </source>
</reference>
<dbReference type="Proteomes" id="UP000233837">
    <property type="component" value="Unassembled WGS sequence"/>
</dbReference>
<protein>
    <recommendedName>
        <fullName evidence="2">Retrotransposon gag domain-containing protein</fullName>
    </recommendedName>
</protein>
<feature type="domain" description="Retrotransposon gag" evidence="2">
    <location>
        <begin position="58"/>
        <end position="157"/>
    </location>
</feature>
<reference evidence="3 4" key="2">
    <citation type="journal article" date="2017" name="Nature">
        <title>The Apostasia genome and the evolution of orchids.</title>
        <authorList>
            <person name="Zhang G.Q."/>
            <person name="Liu K.W."/>
            <person name="Li Z."/>
            <person name="Lohaus R."/>
            <person name="Hsiao Y.Y."/>
            <person name="Niu S.C."/>
            <person name="Wang J.Y."/>
            <person name="Lin Y.C."/>
            <person name="Xu Q."/>
            <person name="Chen L.J."/>
            <person name="Yoshida K."/>
            <person name="Fujiwara S."/>
            <person name="Wang Z.W."/>
            <person name="Zhang Y.Q."/>
            <person name="Mitsuda N."/>
            <person name="Wang M."/>
            <person name="Liu G.H."/>
            <person name="Pecoraro L."/>
            <person name="Huang H.X."/>
            <person name="Xiao X.J."/>
            <person name="Lin M."/>
            <person name="Wu X.Y."/>
            <person name="Wu W.L."/>
            <person name="Chen Y.Y."/>
            <person name="Chang S.B."/>
            <person name="Sakamoto S."/>
            <person name="Ohme-Takagi M."/>
            <person name="Yagi M."/>
            <person name="Zeng S.J."/>
            <person name="Shen C.Y."/>
            <person name="Yeh C.M."/>
            <person name="Luo Y.B."/>
            <person name="Tsai W.C."/>
            <person name="Van de Peer Y."/>
            <person name="Liu Z.J."/>
        </authorList>
    </citation>
    <scope>NUCLEOTIDE SEQUENCE [LARGE SCALE GENOMIC DNA]</scope>
    <source>
        <tissue evidence="3">The whole plant</tissue>
    </source>
</reference>
<sequence length="191" mass="22854">MGQRLRERNNRRRNNDFGIKLELPEFDGRMDPDEFIGWLQSVERILDFKEVSADRIVKLVAIRLKKAASLWWENLKRSRIREGKSKIETWNKMKRELQRKYIPDQYKQDLFLKFTQLQQQQMTVEEYVAEFEQLSLKCDVVEPEEHTMARFLGGLNTAISNVVQLQSYWTFQDVVNLALKVEKQQGRSRSR</sequence>
<keyword evidence="1" id="KW-0175">Coiled coil</keyword>
<accession>A0A2I0W3L7</accession>
<dbReference type="InterPro" id="IPR005162">
    <property type="entry name" value="Retrotrans_gag_dom"/>
</dbReference>
<name>A0A2I0W3L7_9ASPA</name>
<keyword evidence="4" id="KW-1185">Reference proteome</keyword>
<feature type="coiled-coil region" evidence="1">
    <location>
        <begin position="80"/>
        <end position="137"/>
    </location>
</feature>
<dbReference type="Pfam" id="PF03732">
    <property type="entry name" value="Retrotrans_gag"/>
    <property type="match status" value="1"/>
</dbReference>
<evidence type="ECO:0000313" key="4">
    <source>
        <dbReference type="Proteomes" id="UP000233837"/>
    </source>
</evidence>
<proteinExistence type="predicted"/>
<dbReference type="PANTHER" id="PTHR35046">
    <property type="entry name" value="ZINC KNUCKLE (CCHC-TYPE) FAMILY PROTEIN"/>
    <property type="match status" value="1"/>
</dbReference>